<proteinExistence type="predicted"/>
<feature type="region of interest" description="Disordered" evidence="1">
    <location>
        <begin position="34"/>
        <end position="85"/>
    </location>
</feature>
<evidence type="ECO:0000313" key="2">
    <source>
        <dbReference type="EMBL" id="GBP36536.1"/>
    </source>
</evidence>
<gene>
    <name evidence="2" type="ORF">EVAR_8371_1</name>
</gene>
<dbReference type="AlphaFoldDB" id="A0A4C1VCM9"/>
<name>A0A4C1VCM9_EUMVA</name>
<evidence type="ECO:0000256" key="1">
    <source>
        <dbReference type="SAM" id="MobiDB-lite"/>
    </source>
</evidence>
<organism evidence="2 3">
    <name type="scientific">Eumeta variegata</name>
    <name type="common">Bagworm moth</name>
    <name type="synonym">Eumeta japonica</name>
    <dbReference type="NCBI Taxonomy" id="151549"/>
    <lineage>
        <taxon>Eukaryota</taxon>
        <taxon>Metazoa</taxon>
        <taxon>Ecdysozoa</taxon>
        <taxon>Arthropoda</taxon>
        <taxon>Hexapoda</taxon>
        <taxon>Insecta</taxon>
        <taxon>Pterygota</taxon>
        <taxon>Neoptera</taxon>
        <taxon>Endopterygota</taxon>
        <taxon>Lepidoptera</taxon>
        <taxon>Glossata</taxon>
        <taxon>Ditrysia</taxon>
        <taxon>Tineoidea</taxon>
        <taxon>Psychidae</taxon>
        <taxon>Oiketicinae</taxon>
        <taxon>Eumeta</taxon>
    </lineage>
</organism>
<sequence>MKPHYKFQRRRRDRKKALPARRRAAFMNKSMGEARKLMKGQKATARRNKVPAVKSARARYGGERSVRRSGRRGGSAYTSHAHNSRLQMRRRRLEWRFCTRIRRVDLLCPALAANK</sequence>
<accession>A0A4C1VCM9</accession>
<comment type="caution">
    <text evidence="2">The sequence shown here is derived from an EMBL/GenBank/DDBJ whole genome shotgun (WGS) entry which is preliminary data.</text>
</comment>
<reference evidence="2 3" key="1">
    <citation type="journal article" date="2019" name="Commun. Biol.">
        <title>The bagworm genome reveals a unique fibroin gene that provides high tensile strength.</title>
        <authorList>
            <person name="Kono N."/>
            <person name="Nakamura H."/>
            <person name="Ohtoshi R."/>
            <person name="Tomita M."/>
            <person name="Numata K."/>
            <person name="Arakawa K."/>
        </authorList>
    </citation>
    <scope>NUCLEOTIDE SEQUENCE [LARGE SCALE GENOMIC DNA]</scope>
</reference>
<keyword evidence="3" id="KW-1185">Reference proteome</keyword>
<evidence type="ECO:0000313" key="3">
    <source>
        <dbReference type="Proteomes" id="UP000299102"/>
    </source>
</evidence>
<dbReference type="Proteomes" id="UP000299102">
    <property type="component" value="Unassembled WGS sequence"/>
</dbReference>
<protein>
    <submittedName>
        <fullName evidence="2">Uncharacterized protein</fullName>
    </submittedName>
</protein>
<dbReference type="EMBL" id="BGZK01000319">
    <property type="protein sequence ID" value="GBP36536.1"/>
    <property type="molecule type" value="Genomic_DNA"/>
</dbReference>